<keyword evidence="2" id="KW-1185">Reference proteome</keyword>
<dbReference type="Proteomes" id="UP000233491">
    <property type="component" value="Unassembled WGS sequence"/>
</dbReference>
<sequence length="146" mass="15759">MNVTEVSFVAAAAAAATGKALPAIGQTPARYAGHAFETGAYAPDRPGVFVLTTQLSGRAHPIYVGESESMIVAVSAILAANPVLKRLTAGVFWKASPFALDRKHLVEELIEEYQPHFNAPSEEGKHEASSERDDWVRDPIELIARF</sequence>
<accession>A0A1I4R149</accession>
<protein>
    <submittedName>
        <fullName evidence="1">Uncharacterized protein</fullName>
    </submittedName>
</protein>
<proteinExistence type="predicted"/>
<comment type="caution">
    <text evidence="1">The sequence shown here is derived from an EMBL/GenBank/DDBJ whole genome shotgun (WGS) entry which is preliminary data.</text>
</comment>
<evidence type="ECO:0000313" key="2">
    <source>
        <dbReference type="Proteomes" id="UP000233491"/>
    </source>
</evidence>
<dbReference type="EMBL" id="PJNW01000002">
    <property type="protein sequence ID" value="PKR90279.1"/>
    <property type="molecule type" value="Genomic_DNA"/>
</dbReference>
<gene>
    <name evidence="1" type="ORF">CXZ10_02520</name>
</gene>
<dbReference type="AlphaFoldDB" id="A0A1I4R149"/>
<name>A0A1I4R149_9HYPH</name>
<reference evidence="1 2" key="1">
    <citation type="submission" date="2017-12" db="EMBL/GenBank/DDBJ databases">
        <title>Anaerobic carbon monoxide metabolism by Pleomorphomonas carboxyditropha sp. nov., a new mesophilic hydrogenogenic carboxidotroph.</title>
        <authorList>
            <person name="Esquivel-Elizondo S."/>
            <person name="Krajmalnik-Brown R."/>
        </authorList>
    </citation>
    <scope>NUCLEOTIDE SEQUENCE [LARGE SCALE GENOMIC DNA]</scope>
    <source>
        <strain evidence="1 2">R5-392</strain>
    </source>
</reference>
<evidence type="ECO:0000313" key="1">
    <source>
        <dbReference type="EMBL" id="PKR90279.1"/>
    </source>
</evidence>
<dbReference type="OrthoDB" id="8446063at2"/>
<organism evidence="1 2">
    <name type="scientific">Pleomorphomonas diazotrophica</name>
    <dbReference type="NCBI Taxonomy" id="1166257"/>
    <lineage>
        <taxon>Bacteria</taxon>
        <taxon>Pseudomonadati</taxon>
        <taxon>Pseudomonadota</taxon>
        <taxon>Alphaproteobacteria</taxon>
        <taxon>Hyphomicrobiales</taxon>
        <taxon>Pleomorphomonadaceae</taxon>
        <taxon>Pleomorphomonas</taxon>
    </lineage>
</organism>
<dbReference type="RefSeq" id="WP_101287374.1">
    <property type="nucleotide sequence ID" value="NZ_FOUQ01000001.1"/>
</dbReference>